<evidence type="ECO:0000313" key="3">
    <source>
        <dbReference type="Proteomes" id="UP001603978"/>
    </source>
</evidence>
<dbReference type="RefSeq" id="WP_393165532.1">
    <property type="nucleotide sequence ID" value="NZ_JBICRM010000008.1"/>
</dbReference>
<organism evidence="2 3">
    <name type="scientific">Nonomuraea marmarensis</name>
    <dbReference type="NCBI Taxonomy" id="3351344"/>
    <lineage>
        <taxon>Bacteria</taxon>
        <taxon>Bacillati</taxon>
        <taxon>Actinomycetota</taxon>
        <taxon>Actinomycetes</taxon>
        <taxon>Streptosporangiales</taxon>
        <taxon>Streptosporangiaceae</taxon>
        <taxon>Nonomuraea</taxon>
    </lineage>
</organism>
<dbReference type="Proteomes" id="UP001603978">
    <property type="component" value="Unassembled WGS sequence"/>
</dbReference>
<proteinExistence type="predicted"/>
<dbReference type="Pfam" id="PF04149">
    <property type="entry name" value="DUF397"/>
    <property type="match status" value="1"/>
</dbReference>
<accession>A0ABW7AAV9</accession>
<name>A0ABW7AAV9_9ACTN</name>
<dbReference type="EMBL" id="JBICRM010000008">
    <property type="protein sequence ID" value="MFG1704464.1"/>
    <property type="molecule type" value="Genomic_DNA"/>
</dbReference>
<keyword evidence="3" id="KW-1185">Reference proteome</keyword>
<evidence type="ECO:0000259" key="1">
    <source>
        <dbReference type="Pfam" id="PF04149"/>
    </source>
</evidence>
<reference evidence="2 3" key="1">
    <citation type="submission" date="2024-10" db="EMBL/GenBank/DDBJ databases">
        <authorList>
            <person name="Topkara A.R."/>
            <person name="Saygin H."/>
        </authorList>
    </citation>
    <scope>NUCLEOTIDE SEQUENCE [LARGE SCALE GENOMIC DNA]</scope>
    <source>
        <strain evidence="2 3">M3C6</strain>
    </source>
</reference>
<comment type="caution">
    <text evidence="2">The sequence shown here is derived from an EMBL/GenBank/DDBJ whole genome shotgun (WGS) entry which is preliminary data.</text>
</comment>
<evidence type="ECO:0000313" key="2">
    <source>
        <dbReference type="EMBL" id="MFG1704464.1"/>
    </source>
</evidence>
<sequence length="68" mass="7443">MDKPDTMWMKSPYSGGNGNCVELRRHGGMIEVRDSKNPDGPKLRFTDAEIVAFRLGLADGVFDSVIGS</sequence>
<protein>
    <submittedName>
        <fullName evidence="2">DUF397 domain-containing protein</fullName>
    </submittedName>
</protein>
<feature type="domain" description="DUF397" evidence="1">
    <location>
        <begin position="7"/>
        <end position="56"/>
    </location>
</feature>
<gene>
    <name evidence="2" type="ORF">ACFLIM_14840</name>
</gene>
<dbReference type="InterPro" id="IPR007278">
    <property type="entry name" value="DUF397"/>
</dbReference>